<dbReference type="GO" id="GO:0019843">
    <property type="term" value="F:rRNA binding"/>
    <property type="evidence" value="ECO:0007669"/>
    <property type="project" value="UniProtKB-KW"/>
</dbReference>
<dbReference type="AlphaFoldDB" id="A0A0L0D9I5"/>
<dbReference type="PIRSF" id="PIRSF002161">
    <property type="entry name" value="Ribosomal_L5"/>
    <property type="match status" value="1"/>
</dbReference>
<evidence type="ECO:0000256" key="10">
    <source>
        <dbReference type="RuleBase" id="RU003930"/>
    </source>
</evidence>
<evidence type="ECO:0000256" key="3">
    <source>
        <dbReference type="ARBA" id="ARBA00008553"/>
    </source>
</evidence>
<keyword evidence="14" id="KW-1185">Reference proteome</keyword>
<dbReference type="InterPro" id="IPR002132">
    <property type="entry name" value="Ribosomal_uL5"/>
</dbReference>
<evidence type="ECO:0000313" key="14">
    <source>
        <dbReference type="Proteomes" id="UP000054408"/>
    </source>
</evidence>
<dbReference type="GO" id="GO:1990904">
    <property type="term" value="C:ribonucleoprotein complex"/>
    <property type="evidence" value="ECO:0007669"/>
    <property type="project" value="UniProtKB-KW"/>
</dbReference>
<name>A0A0L0D9I5_THETB</name>
<dbReference type="InterPro" id="IPR031309">
    <property type="entry name" value="Ribosomal_uL5_C"/>
</dbReference>
<gene>
    <name evidence="13" type="ORF">AMSG_04197</name>
</gene>
<dbReference type="EMBL" id="GL349449">
    <property type="protein sequence ID" value="KNC47963.1"/>
    <property type="molecule type" value="Genomic_DNA"/>
</dbReference>
<dbReference type="PANTHER" id="PTHR11994">
    <property type="entry name" value="60S RIBOSOMAL PROTEIN L11-RELATED"/>
    <property type="match status" value="1"/>
</dbReference>
<keyword evidence="5" id="KW-0699">rRNA-binding</keyword>
<dbReference type="OrthoDB" id="1734943at2759"/>
<comment type="subcellular location">
    <subcellularLocation>
        <location evidence="2">Cytoplasm</location>
    </subcellularLocation>
    <subcellularLocation>
        <location evidence="1">Nucleus</location>
    </subcellularLocation>
</comment>
<dbReference type="GO" id="GO:0005737">
    <property type="term" value="C:cytoplasm"/>
    <property type="evidence" value="ECO:0007669"/>
    <property type="project" value="UniProtKB-SubCell"/>
</dbReference>
<dbReference type="GeneID" id="25563751"/>
<comment type="similarity">
    <text evidence="3 10">Belongs to the universal ribosomal protein uL5 family.</text>
</comment>
<keyword evidence="8" id="KW-0539">Nucleus</keyword>
<keyword evidence="4" id="KW-0963">Cytoplasm</keyword>
<dbReference type="FunFam" id="3.30.1440.10:FF:000004">
    <property type="entry name" value="60S ribosomal protein L11, putative"/>
    <property type="match status" value="1"/>
</dbReference>
<dbReference type="GO" id="GO:0006412">
    <property type="term" value="P:translation"/>
    <property type="evidence" value="ECO:0007669"/>
    <property type="project" value="InterPro"/>
</dbReference>
<dbReference type="Gene3D" id="3.30.1440.10">
    <property type="match status" value="1"/>
</dbReference>
<reference evidence="13 14" key="1">
    <citation type="submission" date="2010-05" db="EMBL/GenBank/DDBJ databases">
        <title>The Genome Sequence of Thecamonas trahens ATCC 50062.</title>
        <authorList>
            <consortium name="The Broad Institute Genome Sequencing Platform"/>
            <person name="Russ C."/>
            <person name="Cuomo C."/>
            <person name="Shea T."/>
            <person name="Young S.K."/>
            <person name="Zeng Q."/>
            <person name="Koehrsen M."/>
            <person name="Haas B."/>
            <person name="Borodovsky M."/>
            <person name="Guigo R."/>
            <person name="Alvarado L."/>
            <person name="Berlin A."/>
            <person name="Bochicchio J."/>
            <person name="Borenstein D."/>
            <person name="Chapman S."/>
            <person name="Chen Z."/>
            <person name="Freedman E."/>
            <person name="Gellesch M."/>
            <person name="Goldberg J."/>
            <person name="Griggs A."/>
            <person name="Gujja S."/>
            <person name="Heilman E."/>
            <person name="Heiman D."/>
            <person name="Hepburn T."/>
            <person name="Howarth C."/>
            <person name="Jen D."/>
            <person name="Larson L."/>
            <person name="Mehta T."/>
            <person name="Park D."/>
            <person name="Pearson M."/>
            <person name="Roberts A."/>
            <person name="Saif S."/>
            <person name="Shenoy N."/>
            <person name="Sisk P."/>
            <person name="Stolte C."/>
            <person name="Sykes S."/>
            <person name="Thomson T."/>
            <person name="Walk T."/>
            <person name="White J."/>
            <person name="Yandava C."/>
            <person name="Burger G."/>
            <person name="Gray M.W."/>
            <person name="Holland P.W.H."/>
            <person name="King N."/>
            <person name="Lang F.B.F."/>
            <person name="Roger A.J."/>
            <person name="Ruiz-Trillo I."/>
            <person name="Lander E."/>
            <person name="Nusbaum C."/>
        </authorList>
    </citation>
    <scope>NUCLEOTIDE SEQUENCE [LARGE SCALE GENOMIC DNA]</scope>
    <source>
        <strain evidence="13 14">ATCC 50062</strain>
    </source>
</reference>
<keyword evidence="6" id="KW-0694">RNA-binding</keyword>
<protein>
    <submittedName>
        <fullName evidence="13">60S ribosomal protein L11</fullName>
    </submittedName>
</protein>
<sequence>MSKKAANPMRELRIAKLCVNICVGESGDRLMRAAKVLEQLTGQKPCMSKARYTVRSFSIRRGEKISVWCTVRGPKAYEILENALKVKEYELRRGNFSDNGHFGFGIDEHIDLGLKYDPSVGIYGMDIFCVLGRRGERVGRKKRKSGKVGTNHRITKEEGIKWFQQTFEGIVN</sequence>
<dbReference type="GO" id="GO:0003735">
    <property type="term" value="F:structural constituent of ribosome"/>
    <property type="evidence" value="ECO:0007669"/>
    <property type="project" value="InterPro"/>
</dbReference>
<keyword evidence="7 10" id="KW-0689">Ribosomal protein</keyword>
<dbReference type="GO" id="GO:0005840">
    <property type="term" value="C:ribosome"/>
    <property type="evidence" value="ECO:0007669"/>
    <property type="project" value="UniProtKB-KW"/>
</dbReference>
<evidence type="ECO:0000256" key="1">
    <source>
        <dbReference type="ARBA" id="ARBA00004123"/>
    </source>
</evidence>
<evidence type="ECO:0000256" key="9">
    <source>
        <dbReference type="ARBA" id="ARBA00023274"/>
    </source>
</evidence>
<dbReference type="eggNOG" id="KOG0397">
    <property type="taxonomic scope" value="Eukaryota"/>
</dbReference>
<organism evidence="13 14">
    <name type="scientific">Thecamonas trahens ATCC 50062</name>
    <dbReference type="NCBI Taxonomy" id="461836"/>
    <lineage>
        <taxon>Eukaryota</taxon>
        <taxon>Apusozoa</taxon>
        <taxon>Apusomonadida</taxon>
        <taxon>Apusomonadidae</taxon>
        <taxon>Thecamonas</taxon>
    </lineage>
</organism>
<dbReference type="InterPro" id="IPR057266">
    <property type="entry name" value="Ribosomal_uL5_euk/arc-type"/>
</dbReference>
<evidence type="ECO:0000256" key="6">
    <source>
        <dbReference type="ARBA" id="ARBA00022884"/>
    </source>
</evidence>
<dbReference type="InterPro" id="IPR031310">
    <property type="entry name" value="Ribosomal_uL5_N"/>
</dbReference>
<dbReference type="Pfam" id="PF00281">
    <property type="entry name" value="Ribosomal_L5"/>
    <property type="match status" value="1"/>
</dbReference>
<feature type="domain" description="Large ribosomal subunit protein uL5 C-terminal" evidence="12">
    <location>
        <begin position="64"/>
        <end position="162"/>
    </location>
</feature>
<dbReference type="InterPro" id="IPR022803">
    <property type="entry name" value="Ribosomal_uL5_dom_sf"/>
</dbReference>
<dbReference type="OMA" id="NPMKELK"/>
<evidence type="ECO:0000256" key="2">
    <source>
        <dbReference type="ARBA" id="ARBA00004496"/>
    </source>
</evidence>
<evidence type="ECO:0000313" key="13">
    <source>
        <dbReference type="EMBL" id="KNC47963.1"/>
    </source>
</evidence>
<dbReference type="Proteomes" id="UP000054408">
    <property type="component" value="Unassembled WGS sequence"/>
</dbReference>
<dbReference type="RefSeq" id="XP_013758980.1">
    <property type="nucleotide sequence ID" value="XM_013903526.1"/>
</dbReference>
<evidence type="ECO:0000256" key="8">
    <source>
        <dbReference type="ARBA" id="ARBA00023242"/>
    </source>
</evidence>
<evidence type="ECO:0000256" key="4">
    <source>
        <dbReference type="ARBA" id="ARBA00022490"/>
    </source>
</evidence>
<dbReference type="Pfam" id="PF00673">
    <property type="entry name" value="Ribosomal_L5_C"/>
    <property type="match status" value="1"/>
</dbReference>
<dbReference type="GO" id="GO:0005634">
    <property type="term" value="C:nucleus"/>
    <property type="evidence" value="ECO:0007669"/>
    <property type="project" value="UniProtKB-SubCell"/>
</dbReference>
<keyword evidence="9 10" id="KW-0687">Ribonucleoprotein</keyword>
<dbReference type="STRING" id="461836.A0A0L0D9I5"/>
<evidence type="ECO:0000259" key="11">
    <source>
        <dbReference type="Pfam" id="PF00281"/>
    </source>
</evidence>
<dbReference type="SUPFAM" id="SSF55282">
    <property type="entry name" value="RL5-like"/>
    <property type="match status" value="1"/>
</dbReference>
<accession>A0A0L0D9I5</accession>
<evidence type="ECO:0000256" key="7">
    <source>
        <dbReference type="ARBA" id="ARBA00022980"/>
    </source>
</evidence>
<proteinExistence type="inferred from homology"/>
<feature type="domain" description="Large ribosomal subunit protein uL5 N-terminal" evidence="11">
    <location>
        <begin position="7"/>
        <end position="60"/>
    </location>
</feature>
<evidence type="ECO:0000256" key="5">
    <source>
        <dbReference type="ARBA" id="ARBA00022730"/>
    </source>
</evidence>
<dbReference type="NCBIfam" id="NF003258">
    <property type="entry name" value="PRK04219.1"/>
    <property type="match status" value="1"/>
</dbReference>
<evidence type="ECO:0000259" key="12">
    <source>
        <dbReference type="Pfam" id="PF00673"/>
    </source>
</evidence>